<reference evidence="10" key="1">
    <citation type="submission" date="2023-07" db="EMBL/GenBank/DDBJ databases">
        <authorList>
            <person name="Stuckert A."/>
        </authorList>
    </citation>
    <scope>NUCLEOTIDE SEQUENCE</scope>
</reference>
<name>A0ABN9LT99_9NEOB</name>
<sequence>MANRALVSAGWLAGALKAKKVPVLRVLDTTWYSPGGKDARKEFAERHIPGASFFDLEHCKDQQSPYEMMLPSAAQFAKYAGELGISNDSHVVVYDSDSSGMLYAPRLWWMFRLFGHDNVSVLDGGLTNWMKQGHPVTSEDTNVTPETFQVTMNRTLLKSFEDIEENITSKRFQVVDARSKGRYQGPEPKPGEGIEPGHFPGSVNLPFSVFLTPDGYEKPVHEIRQLFEERGIDLTKPLTASCRRGITACHLALAAFVLGKEDVAVYDGSWSEWFHRAKAEHKVFD</sequence>
<evidence type="ECO:0000256" key="8">
    <source>
        <dbReference type="RuleBase" id="RU000507"/>
    </source>
</evidence>
<evidence type="ECO:0000256" key="3">
    <source>
        <dbReference type="ARBA" id="ARBA00022679"/>
    </source>
</evidence>
<dbReference type="InterPro" id="IPR001763">
    <property type="entry name" value="Rhodanese-like_dom"/>
</dbReference>
<feature type="domain" description="Rhodanese" evidence="9">
    <location>
        <begin position="168"/>
        <end position="282"/>
    </location>
</feature>
<keyword evidence="3 8" id="KW-0808">Transferase</keyword>
<dbReference type="PROSITE" id="PS00380">
    <property type="entry name" value="RHODANESE_1"/>
    <property type="match status" value="1"/>
</dbReference>
<gene>
    <name evidence="10" type="ORF">RIMI_LOCUS12436573</name>
</gene>
<keyword evidence="5" id="KW-0694">RNA-binding</keyword>
<keyword evidence="11" id="KW-1185">Reference proteome</keyword>
<proteinExistence type="predicted"/>
<comment type="caution">
    <text evidence="10">The sequence shown here is derived from an EMBL/GenBank/DDBJ whole genome shotgun (WGS) entry which is preliminary data.</text>
</comment>
<dbReference type="SMART" id="SM00450">
    <property type="entry name" value="RHOD"/>
    <property type="match status" value="2"/>
</dbReference>
<dbReference type="PROSITE" id="PS50206">
    <property type="entry name" value="RHODANESE_3"/>
    <property type="match status" value="2"/>
</dbReference>
<dbReference type="InterPro" id="IPR001307">
    <property type="entry name" value="Thiosulphate_STrfase_CS"/>
</dbReference>
<keyword evidence="4" id="KW-0677">Repeat</keyword>
<dbReference type="SUPFAM" id="SSF52821">
    <property type="entry name" value="Rhodanese/Cell cycle control phosphatase"/>
    <property type="match status" value="2"/>
</dbReference>
<dbReference type="PANTHER" id="PTHR11364">
    <property type="entry name" value="THIOSULFATE SULFERTANSFERASE"/>
    <property type="match status" value="1"/>
</dbReference>
<evidence type="ECO:0000256" key="1">
    <source>
        <dbReference type="ARBA" id="ARBA00004305"/>
    </source>
</evidence>
<evidence type="ECO:0000256" key="2">
    <source>
        <dbReference type="ARBA" id="ARBA00011245"/>
    </source>
</evidence>
<dbReference type="CDD" id="cd01449">
    <property type="entry name" value="TST_Repeat_2"/>
    <property type="match status" value="1"/>
</dbReference>
<dbReference type="InterPro" id="IPR036873">
    <property type="entry name" value="Rhodanese-like_dom_sf"/>
</dbReference>
<keyword evidence="6" id="KW-0496">Mitochondrion</keyword>
<comment type="catalytic activity">
    <reaction evidence="7">
        <text>thiosulfate + hydrogen cyanide = thiocyanate + sulfite + 2 H(+)</text>
        <dbReference type="Rhea" id="RHEA:16881"/>
        <dbReference type="ChEBI" id="CHEBI:15378"/>
        <dbReference type="ChEBI" id="CHEBI:17359"/>
        <dbReference type="ChEBI" id="CHEBI:18022"/>
        <dbReference type="ChEBI" id="CHEBI:18407"/>
        <dbReference type="ChEBI" id="CHEBI:33542"/>
        <dbReference type="EC" id="2.8.1.1"/>
    </reaction>
</comment>
<dbReference type="PANTHER" id="PTHR11364:SF6">
    <property type="entry name" value="THIOSULFATE SULFURTRANSFERASE"/>
    <property type="match status" value="1"/>
</dbReference>
<dbReference type="InterPro" id="IPR045078">
    <property type="entry name" value="TST/MPST-like"/>
</dbReference>
<comment type="subunit">
    <text evidence="2">Monomer.</text>
</comment>
<protein>
    <recommendedName>
        <fullName evidence="8">Sulfurtransferase</fullName>
    </recommendedName>
</protein>
<accession>A0ABN9LT99</accession>
<dbReference type="Proteomes" id="UP001176940">
    <property type="component" value="Unassembled WGS sequence"/>
</dbReference>
<evidence type="ECO:0000259" key="9">
    <source>
        <dbReference type="PROSITE" id="PS50206"/>
    </source>
</evidence>
<organism evidence="10 11">
    <name type="scientific">Ranitomeya imitator</name>
    <name type="common">mimic poison frog</name>
    <dbReference type="NCBI Taxonomy" id="111125"/>
    <lineage>
        <taxon>Eukaryota</taxon>
        <taxon>Metazoa</taxon>
        <taxon>Chordata</taxon>
        <taxon>Craniata</taxon>
        <taxon>Vertebrata</taxon>
        <taxon>Euteleostomi</taxon>
        <taxon>Amphibia</taxon>
        <taxon>Batrachia</taxon>
        <taxon>Anura</taxon>
        <taxon>Neobatrachia</taxon>
        <taxon>Hyloidea</taxon>
        <taxon>Dendrobatidae</taxon>
        <taxon>Dendrobatinae</taxon>
        <taxon>Ranitomeya</taxon>
    </lineage>
</organism>
<dbReference type="EMBL" id="CAUEEQ010029504">
    <property type="protein sequence ID" value="CAJ0949069.1"/>
    <property type="molecule type" value="Genomic_DNA"/>
</dbReference>
<evidence type="ECO:0000313" key="10">
    <source>
        <dbReference type="EMBL" id="CAJ0949069.1"/>
    </source>
</evidence>
<feature type="domain" description="Rhodanese" evidence="9">
    <location>
        <begin position="20"/>
        <end position="138"/>
    </location>
</feature>
<evidence type="ECO:0000256" key="5">
    <source>
        <dbReference type="ARBA" id="ARBA00022884"/>
    </source>
</evidence>
<evidence type="ECO:0000256" key="7">
    <source>
        <dbReference type="ARBA" id="ARBA00047549"/>
    </source>
</evidence>
<dbReference type="Pfam" id="PF00581">
    <property type="entry name" value="Rhodanese"/>
    <property type="match status" value="2"/>
</dbReference>
<dbReference type="CDD" id="cd01448">
    <property type="entry name" value="TST_Repeat_1"/>
    <property type="match status" value="1"/>
</dbReference>
<dbReference type="PROSITE" id="PS00683">
    <property type="entry name" value="RHODANESE_2"/>
    <property type="match status" value="1"/>
</dbReference>
<evidence type="ECO:0000313" key="11">
    <source>
        <dbReference type="Proteomes" id="UP001176940"/>
    </source>
</evidence>
<comment type="subcellular location">
    <subcellularLocation>
        <location evidence="1">Mitochondrion matrix</location>
    </subcellularLocation>
</comment>
<evidence type="ECO:0000256" key="6">
    <source>
        <dbReference type="ARBA" id="ARBA00023128"/>
    </source>
</evidence>
<evidence type="ECO:0000256" key="4">
    <source>
        <dbReference type="ARBA" id="ARBA00022737"/>
    </source>
</evidence>
<dbReference type="Gene3D" id="3.40.250.10">
    <property type="entry name" value="Rhodanese-like domain"/>
    <property type="match status" value="2"/>
</dbReference>